<evidence type="ECO:0000313" key="4">
    <source>
        <dbReference type="EMBL" id="OGB73510.1"/>
    </source>
</evidence>
<protein>
    <recommendedName>
        <fullName evidence="6">Glycosyltransferase</fullName>
    </recommendedName>
</protein>
<dbReference type="PANTHER" id="PTHR12526:SF630">
    <property type="entry name" value="GLYCOSYLTRANSFERASE"/>
    <property type="match status" value="1"/>
</dbReference>
<accession>A0A1F4NQ33</accession>
<comment type="caution">
    <text evidence="4">The sequence shown here is derived from an EMBL/GenBank/DDBJ whole genome shotgun (WGS) entry which is preliminary data.</text>
</comment>
<dbReference type="Pfam" id="PF00535">
    <property type="entry name" value="Glycos_transf_2"/>
    <property type="match status" value="1"/>
</dbReference>
<dbReference type="Gene3D" id="3.40.50.2000">
    <property type="entry name" value="Glycogen Phosphorylase B"/>
    <property type="match status" value="2"/>
</dbReference>
<reference evidence="4 5" key="1">
    <citation type="journal article" date="2016" name="Nat. Commun.">
        <title>Thousands of microbial genomes shed light on interconnected biogeochemical processes in an aquifer system.</title>
        <authorList>
            <person name="Anantharaman K."/>
            <person name="Brown C.T."/>
            <person name="Hug L.A."/>
            <person name="Sharon I."/>
            <person name="Castelle C.J."/>
            <person name="Probst A.J."/>
            <person name="Thomas B.C."/>
            <person name="Singh A."/>
            <person name="Wilkins M.J."/>
            <person name="Karaoz U."/>
            <person name="Brodie E.L."/>
            <person name="Williams K.H."/>
            <person name="Hubbard S.S."/>
            <person name="Banfield J.F."/>
        </authorList>
    </citation>
    <scope>NUCLEOTIDE SEQUENCE [LARGE SCALE GENOMIC DNA]</scope>
</reference>
<dbReference type="InterPro" id="IPR025714">
    <property type="entry name" value="Methyltranfer_dom"/>
</dbReference>
<dbReference type="InterPro" id="IPR028098">
    <property type="entry name" value="Glyco_trans_4-like_N"/>
</dbReference>
<dbReference type="InterPro" id="IPR001173">
    <property type="entry name" value="Glyco_trans_2-like"/>
</dbReference>
<dbReference type="Gene3D" id="3.40.50.150">
    <property type="entry name" value="Vaccinia Virus protein VP39"/>
    <property type="match status" value="1"/>
</dbReference>
<dbReference type="EMBL" id="METD01000001">
    <property type="protein sequence ID" value="OGB73510.1"/>
    <property type="molecule type" value="Genomic_DNA"/>
</dbReference>
<dbReference type="AlphaFoldDB" id="A0A1F4NQ33"/>
<evidence type="ECO:0000259" key="2">
    <source>
        <dbReference type="Pfam" id="PF13439"/>
    </source>
</evidence>
<evidence type="ECO:0000313" key="5">
    <source>
        <dbReference type="Proteomes" id="UP000178085"/>
    </source>
</evidence>
<dbReference type="SUPFAM" id="SSF53448">
    <property type="entry name" value="Nucleotide-diphospho-sugar transferases"/>
    <property type="match status" value="1"/>
</dbReference>
<feature type="domain" description="Glycosyltransferase 2-like" evidence="1">
    <location>
        <begin position="198"/>
        <end position="326"/>
    </location>
</feature>
<dbReference type="Proteomes" id="UP000178085">
    <property type="component" value="Unassembled WGS sequence"/>
</dbReference>
<dbReference type="InterPro" id="IPR029044">
    <property type="entry name" value="Nucleotide-diphossugar_trans"/>
</dbReference>
<dbReference type="Pfam" id="PF13692">
    <property type="entry name" value="Glyco_trans_1_4"/>
    <property type="match status" value="1"/>
</dbReference>
<name>A0A1F4NQ33_UNCK3</name>
<dbReference type="PANTHER" id="PTHR12526">
    <property type="entry name" value="GLYCOSYLTRANSFERASE"/>
    <property type="match status" value="1"/>
</dbReference>
<dbReference type="CDD" id="cd02440">
    <property type="entry name" value="AdoMet_MTases"/>
    <property type="match status" value="1"/>
</dbReference>
<gene>
    <name evidence="4" type="ORF">A3K51_01495</name>
</gene>
<feature type="domain" description="Methyltransferase" evidence="3">
    <location>
        <begin position="63"/>
        <end position="160"/>
    </location>
</feature>
<dbReference type="Pfam" id="PF13439">
    <property type="entry name" value="Glyco_transf_4"/>
    <property type="match status" value="1"/>
</dbReference>
<evidence type="ECO:0008006" key="6">
    <source>
        <dbReference type="Google" id="ProtNLM"/>
    </source>
</evidence>
<dbReference type="Gene3D" id="3.90.550.10">
    <property type="entry name" value="Spore Coat Polysaccharide Biosynthesis Protein SpsA, Chain A"/>
    <property type="match status" value="1"/>
</dbReference>
<evidence type="ECO:0000259" key="3">
    <source>
        <dbReference type="Pfam" id="PF13847"/>
    </source>
</evidence>
<dbReference type="SUPFAM" id="SSF53335">
    <property type="entry name" value="S-adenosyl-L-methionine-dependent methyltransferases"/>
    <property type="match status" value="1"/>
</dbReference>
<proteinExistence type="predicted"/>
<feature type="domain" description="Glycosyltransferase subfamily 4-like N-terminal" evidence="2">
    <location>
        <begin position="522"/>
        <end position="676"/>
    </location>
</feature>
<sequence length="871" mass="98108">MIGRYLRVVLRKFGRHIIEPAGAIEQFYATADPWDYEKTPDDQTRKAKLLQVIGQYVPTVASARVLDVGCGEGWITQDLPGGEIVGIDVSAIAIERARRANRRGYYRRFDLNLDDPKTLGGFDVVIITGVLYKNYLTQPAAMKLLTLLKPGGYLVMSHISEWDRWHFDLPIIYETRFSYRKYTQHLQIMHKPAPQVTIGMPVRGDAPIIESAIASVGRQTYPNLEFILVDDGMTDSTKQMALTALNQLPAHIQRQVARHPEPRGVAAARNTVVQRAMGEFVTFLSADDVLYDDKIERQVEPFAADIANLTGAVSVRSVLVTPDGHRSIQPAHIAQGNIYPQILSRNLLTSPMIRKICYRQVGEYDTGLQFGEDWELHIRLARLFQTKYIDTQLIRINTHRDQISSRASQRANDCIKIWRKHQSEYSDYPRAASDLWRFIGVSQITAGEPDLGRRTLARAIWAYPFNSRVIGQWILSLLPIAWFTKIRTGYHQYFKGVNQHLSLKPKTDRPTVLFVISSAHLGGAPMQAYRLISRLLDRINPIVALPDDGPFVNRFRQLGVTVITVSIRRISPVALWQIVKLIHKYKVDLVHSHGKAAGLYGRMTGWITRTPIIHTFHGIHFKKYGLFSPVYLGVEKILGRMTNKFIAVARHEKETATKYGFATDNQVKVIYNGAPTATGLEHIPHADHFTILSIGRFFSGKGQEFLISAMPIIIATIPTVRLTLVGDGPQLNQAKNQTNRLGIEKYINFTGSRTNINDYLYSSDIYVSPSLGEGLPLTLLEAGQAGLPVVATDVTGNNEVIRDGQSGLLVPPNNPEKLAQAIVNLYQQPLIAKRYASALQKEIQEEFGLQRMLDQTLELYHEVLTKNDWVV</sequence>
<dbReference type="CDD" id="cd00761">
    <property type="entry name" value="Glyco_tranf_GTA_type"/>
    <property type="match status" value="1"/>
</dbReference>
<dbReference type="SUPFAM" id="SSF53756">
    <property type="entry name" value="UDP-Glycosyltransferase/glycogen phosphorylase"/>
    <property type="match status" value="1"/>
</dbReference>
<dbReference type="InterPro" id="IPR029063">
    <property type="entry name" value="SAM-dependent_MTases_sf"/>
</dbReference>
<dbReference type="Pfam" id="PF13847">
    <property type="entry name" value="Methyltransf_31"/>
    <property type="match status" value="1"/>
</dbReference>
<dbReference type="CDD" id="cd03808">
    <property type="entry name" value="GT4_CapM-like"/>
    <property type="match status" value="1"/>
</dbReference>
<organism evidence="4 5">
    <name type="scientific">candidate division Kazan bacterium RIFCSPLOWO2_01_FULL_45_19</name>
    <dbReference type="NCBI Taxonomy" id="1798538"/>
    <lineage>
        <taxon>Bacteria</taxon>
        <taxon>Bacteria division Kazan-3B-28</taxon>
    </lineage>
</organism>
<evidence type="ECO:0000259" key="1">
    <source>
        <dbReference type="Pfam" id="PF00535"/>
    </source>
</evidence>